<evidence type="ECO:0000259" key="5">
    <source>
        <dbReference type="PROSITE" id="PS51371"/>
    </source>
</evidence>
<name>D7E5T0_METEZ</name>
<keyword evidence="7" id="KW-1185">Reference proteome</keyword>
<dbReference type="OrthoDB" id="8919at2157"/>
<dbReference type="PANTHER" id="PTHR48108:SF33">
    <property type="entry name" value="METHYLATED PROTEIN MJ0556"/>
    <property type="match status" value="1"/>
</dbReference>
<evidence type="ECO:0000256" key="2">
    <source>
        <dbReference type="ARBA" id="ARBA00022737"/>
    </source>
</evidence>
<dbReference type="Proteomes" id="UP000000391">
    <property type="component" value="Chromosome"/>
</dbReference>
<sequence>MQVKEIMVEPPTIDKSDTTSHALDVMEKKNTRRLLVTHDDKIMGVLTMRSLNEELGTRKKGNKPASSLHVATAVSDDYSKVLPDTDIKDAITLMKNKGKVIVVTDNDDIYGWVTPEELLKNNHFDGYAGEIMQKDPLKANPSDRVIHIRHQMLENNIGRVPVVEDEKIVGIVTEKDIAKSMRAFRDLVAGNKQDTRIRNLIIEDIMTRGAKTVYTNTPTSDVVNMMIEDNIGGVPVLNLEDELVGIITRRNIIESMAD</sequence>
<reference evidence="6 7" key="1">
    <citation type="submission" date="2010-06" db="EMBL/GenBank/DDBJ databases">
        <title>Complete sequence chromosome of Methanohalobium evestigatum Z-7303.</title>
        <authorList>
            <consortium name="US DOE Joint Genome Institute"/>
            <person name="Lucas S."/>
            <person name="Copeland A."/>
            <person name="Lapidus A."/>
            <person name="Cheng J.-F."/>
            <person name="Bruce D."/>
            <person name="Goodwin L."/>
            <person name="Pitluck S."/>
            <person name="Saunders E."/>
            <person name="Detter J.C."/>
            <person name="Han C."/>
            <person name="Tapia R."/>
            <person name="Land M."/>
            <person name="Hauser L."/>
            <person name="Kyrpides N."/>
            <person name="Mikhailova N."/>
            <person name="Sieprawska-Lupa M."/>
            <person name="Whitman W.B."/>
            <person name="Anderson I."/>
            <person name="Woyke T."/>
        </authorList>
    </citation>
    <scope>NUCLEOTIDE SEQUENCE [LARGE SCALE GENOMIC DNA]</scope>
    <source>
        <strain evidence="7">ATCC BAA-1072 / DSM 3721 / NBRC 107634 / OCM 161 / Z-7303</strain>
    </source>
</reference>
<protein>
    <submittedName>
        <fullName evidence="6">CBS domain containing membrane protein</fullName>
    </submittedName>
</protein>
<dbReference type="SUPFAM" id="SSF54631">
    <property type="entry name" value="CBS-domain pair"/>
    <property type="match status" value="2"/>
</dbReference>
<dbReference type="InterPro" id="IPR051462">
    <property type="entry name" value="CBS_domain-containing"/>
</dbReference>
<dbReference type="HOGENOM" id="CLU_076812_2_0_2"/>
<proteinExistence type="predicted"/>
<keyword evidence="1" id="KW-0028">Amino-acid biosynthesis</keyword>
<dbReference type="Gene3D" id="3.10.580.10">
    <property type="entry name" value="CBS-domain"/>
    <property type="match status" value="2"/>
</dbReference>
<accession>D7E5T0</accession>
<keyword evidence="2" id="KW-0677">Repeat</keyword>
<evidence type="ECO:0000313" key="7">
    <source>
        <dbReference type="Proteomes" id="UP000000391"/>
    </source>
</evidence>
<organism evidence="6 7">
    <name type="scientific">Methanohalobium evestigatum (strain ATCC BAA-1072 / DSM 3721 / NBRC 107634 / OCM 161 / Z-7303)</name>
    <dbReference type="NCBI Taxonomy" id="644295"/>
    <lineage>
        <taxon>Archaea</taxon>
        <taxon>Methanobacteriati</taxon>
        <taxon>Methanobacteriota</taxon>
        <taxon>Stenosarchaea group</taxon>
        <taxon>Methanomicrobia</taxon>
        <taxon>Methanosarcinales</taxon>
        <taxon>Methanosarcinaceae</taxon>
        <taxon>Methanohalobium</taxon>
    </lineage>
</organism>
<dbReference type="KEGG" id="mev:Metev_0020"/>
<keyword evidence="4" id="KW-0129">CBS domain</keyword>
<gene>
    <name evidence="6" type="ordered locus">Metev_0020</name>
</gene>
<dbReference type="SMART" id="SM00116">
    <property type="entry name" value="CBS"/>
    <property type="match status" value="4"/>
</dbReference>
<dbReference type="EMBL" id="CP002069">
    <property type="protein sequence ID" value="ADI72952.1"/>
    <property type="molecule type" value="Genomic_DNA"/>
</dbReference>
<evidence type="ECO:0000256" key="1">
    <source>
        <dbReference type="ARBA" id="ARBA00022605"/>
    </source>
</evidence>
<dbReference type="InterPro" id="IPR046342">
    <property type="entry name" value="CBS_dom_sf"/>
</dbReference>
<keyword evidence="3" id="KW-0486">Methionine biosynthesis</keyword>
<dbReference type="InterPro" id="IPR000644">
    <property type="entry name" value="CBS_dom"/>
</dbReference>
<evidence type="ECO:0000256" key="4">
    <source>
        <dbReference type="PROSITE-ProRule" id="PRU00703"/>
    </source>
</evidence>
<evidence type="ECO:0000313" key="6">
    <source>
        <dbReference type="EMBL" id="ADI72952.1"/>
    </source>
</evidence>
<feature type="domain" description="CBS" evidence="5">
    <location>
        <begin position="132"/>
        <end position="187"/>
    </location>
</feature>
<feature type="domain" description="CBS" evidence="5">
    <location>
        <begin position="206"/>
        <end position="258"/>
    </location>
</feature>
<feature type="domain" description="CBS" evidence="5">
    <location>
        <begin position="6"/>
        <end position="64"/>
    </location>
</feature>
<dbReference type="Pfam" id="PF00571">
    <property type="entry name" value="CBS"/>
    <property type="match status" value="4"/>
</dbReference>
<dbReference type="AlphaFoldDB" id="D7E5T0"/>
<evidence type="ECO:0000256" key="3">
    <source>
        <dbReference type="ARBA" id="ARBA00023167"/>
    </source>
</evidence>
<dbReference type="GO" id="GO:0009086">
    <property type="term" value="P:methionine biosynthetic process"/>
    <property type="evidence" value="ECO:0007669"/>
    <property type="project" value="UniProtKB-KW"/>
</dbReference>
<dbReference type="RefSeq" id="WP_013193520.1">
    <property type="nucleotide sequence ID" value="NC_014253.1"/>
</dbReference>
<dbReference type="STRING" id="644295.Metev_0020"/>
<dbReference type="PROSITE" id="PS51371">
    <property type="entry name" value="CBS"/>
    <property type="match status" value="3"/>
</dbReference>
<dbReference type="GeneID" id="9345626"/>
<dbReference type="PANTHER" id="PTHR48108">
    <property type="entry name" value="CBS DOMAIN-CONTAINING PROTEIN CBSX2, CHLOROPLASTIC"/>
    <property type="match status" value="1"/>
</dbReference>